<organism evidence="1 2">
    <name type="scientific">Methylococcus capsulatus</name>
    <dbReference type="NCBI Taxonomy" id="414"/>
    <lineage>
        <taxon>Bacteria</taxon>
        <taxon>Pseudomonadati</taxon>
        <taxon>Pseudomonadota</taxon>
        <taxon>Gammaproteobacteria</taxon>
        <taxon>Methylococcales</taxon>
        <taxon>Methylococcaceae</taxon>
        <taxon>Methylococcus</taxon>
    </lineage>
</organism>
<accession>A0ABZ2F489</accession>
<dbReference type="Pfam" id="PF14518">
    <property type="entry name" value="Haem_oxygenas_2"/>
    <property type="match status" value="1"/>
</dbReference>
<dbReference type="RefSeq" id="WP_232470667.1">
    <property type="nucleotide sequence ID" value="NZ_CP104311.1"/>
</dbReference>
<proteinExistence type="predicted"/>
<evidence type="ECO:0000313" key="1">
    <source>
        <dbReference type="EMBL" id="WWF01590.1"/>
    </source>
</evidence>
<dbReference type="InterPro" id="IPR016084">
    <property type="entry name" value="Haem_Oase-like_multi-hlx"/>
</dbReference>
<name>A0ABZ2F489_METCP</name>
<protein>
    <submittedName>
        <fullName evidence="1">Iron-containing redox enzyme family protein</fullName>
    </submittedName>
</protein>
<dbReference type="EMBL" id="CP104311">
    <property type="protein sequence ID" value="WWF01590.1"/>
    <property type="molecule type" value="Genomic_DNA"/>
</dbReference>
<evidence type="ECO:0000313" key="2">
    <source>
        <dbReference type="Proteomes" id="UP001359308"/>
    </source>
</evidence>
<dbReference type="Proteomes" id="UP001359308">
    <property type="component" value="Chromosome"/>
</dbReference>
<sequence>MTCSRRLCRALLHGPPDAESLRMAEAFFQSALAGQSGPAPDFGRPWSAPALPLPDDPVERRNILLALAPAMLLDQICLAGAAQPATAHRPAECHLFDLYCHSIGLDNPAVSAPFRFRAGLTLAGVALPSLNDPAFFQTPGIPDFAWNLPTAQLCLFHWPRRYFPELLGWTLAHNLREPAWWDGWQGADPSDMARNRTLAHAALQACEGLDEERIRAGWDLYRRLFAELLNQTAATADRKLPAKEALALIIQARRSHAVGHHGRILLAGRSLDEWLADPDPEPLLRALRGSPWVDWDRPVASRLIRAMDFGGPMFGVFDRAERQVWLDWIEAEDRPIPLAPQAPAFVPRPAEAGLAPGDGFRSKRALYTVLLGAESTVDVPERAVAVMHRILRLTRIMLPLQRGHRRFFPYSETGLHARTEAIHAHEIKRYRPSDPHPQIGKDFCHWVILQLAPTILIDGCWLARIGTAAECLDTAGRHLLKIYADELGNGLPERNHPNVYRHLLDRLGIELPPFDSPAFANDPRFLDAAFDLPVYLLAMGLCPQRCFPELLGLNLAIELSGLGAGYMRLIDVLRSHGIDPAIVQLHLSIDNLASGHAARAREAIMLYLDEMERKGGRKISRQLWKRIWTGYLSLHTAASSLAWRLHCRSARSANRKEH</sequence>
<dbReference type="Gene3D" id="1.20.910.10">
    <property type="entry name" value="Heme oxygenase-like"/>
    <property type="match status" value="1"/>
</dbReference>
<gene>
    <name evidence="1" type="ORF">N4J17_14140</name>
</gene>
<reference evidence="1 2" key="1">
    <citation type="submission" date="2022-09" db="EMBL/GenBank/DDBJ databases">
        <authorList>
            <person name="Giprobiosintez L."/>
        </authorList>
    </citation>
    <scope>NUCLEOTIDE SEQUENCE [LARGE SCALE GENOMIC DNA]</scope>
    <source>
        <strain evidence="2">VKPM-B-12549 (GBS-15)</strain>
    </source>
</reference>
<dbReference type="SMART" id="SM01236">
    <property type="entry name" value="Haem_oxygenase_2"/>
    <property type="match status" value="1"/>
</dbReference>
<keyword evidence="2" id="KW-1185">Reference proteome</keyword>